<accession>F4WKP4</accession>
<feature type="compositionally biased region" description="Polar residues" evidence="1">
    <location>
        <begin position="524"/>
        <end position="542"/>
    </location>
</feature>
<evidence type="ECO:0000256" key="1">
    <source>
        <dbReference type="SAM" id="MobiDB-lite"/>
    </source>
</evidence>
<feature type="compositionally biased region" description="Low complexity" evidence="1">
    <location>
        <begin position="993"/>
        <end position="1025"/>
    </location>
</feature>
<reference evidence="2" key="1">
    <citation type="submission" date="2011-02" db="EMBL/GenBank/DDBJ databases">
        <title>The genome of the leaf-cutting ant Acromyrmex echinatior suggests key adaptations to social evolution and fungus farming.</title>
        <authorList>
            <person name="Nygaard S."/>
            <person name="Zhang G."/>
        </authorList>
    </citation>
    <scope>NUCLEOTIDE SEQUENCE</scope>
</reference>
<proteinExistence type="predicted"/>
<feature type="region of interest" description="Disordered" evidence="1">
    <location>
        <begin position="798"/>
        <end position="857"/>
    </location>
</feature>
<protein>
    <submittedName>
        <fullName evidence="2">Uncharacterized protein</fullName>
    </submittedName>
</protein>
<feature type="region of interest" description="Disordered" evidence="1">
    <location>
        <begin position="1217"/>
        <end position="1255"/>
    </location>
</feature>
<dbReference type="OrthoDB" id="73875at2759"/>
<dbReference type="STRING" id="103372.F4WKP4"/>
<evidence type="ECO:0000313" key="3">
    <source>
        <dbReference type="Proteomes" id="UP000007755"/>
    </source>
</evidence>
<organism evidence="3">
    <name type="scientific">Acromyrmex echinatior</name>
    <name type="common">Panamanian leafcutter ant</name>
    <name type="synonym">Acromyrmex octospinosus echinatior</name>
    <dbReference type="NCBI Taxonomy" id="103372"/>
    <lineage>
        <taxon>Eukaryota</taxon>
        <taxon>Metazoa</taxon>
        <taxon>Ecdysozoa</taxon>
        <taxon>Arthropoda</taxon>
        <taxon>Hexapoda</taxon>
        <taxon>Insecta</taxon>
        <taxon>Pterygota</taxon>
        <taxon>Neoptera</taxon>
        <taxon>Endopterygota</taxon>
        <taxon>Hymenoptera</taxon>
        <taxon>Apocrita</taxon>
        <taxon>Aculeata</taxon>
        <taxon>Formicoidea</taxon>
        <taxon>Formicidae</taxon>
        <taxon>Myrmicinae</taxon>
        <taxon>Acromyrmex</taxon>
    </lineage>
</organism>
<dbReference type="EMBL" id="GL888206">
    <property type="protein sequence ID" value="EGI65136.1"/>
    <property type="molecule type" value="Genomic_DNA"/>
</dbReference>
<feature type="compositionally biased region" description="Basic and acidic residues" evidence="1">
    <location>
        <begin position="152"/>
        <end position="162"/>
    </location>
</feature>
<feature type="region of interest" description="Disordered" evidence="1">
    <location>
        <begin position="1"/>
        <end position="45"/>
    </location>
</feature>
<feature type="compositionally biased region" description="Basic and acidic residues" evidence="1">
    <location>
        <begin position="329"/>
        <end position="338"/>
    </location>
</feature>
<feature type="compositionally biased region" description="Acidic residues" evidence="1">
    <location>
        <begin position="163"/>
        <end position="176"/>
    </location>
</feature>
<feature type="compositionally biased region" description="Acidic residues" evidence="1">
    <location>
        <begin position="221"/>
        <end position="231"/>
    </location>
</feature>
<feature type="region of interest" description="Disordered" evidence="1">
    <location>
        <begin position="323"/>
        <end position="360"/>
    </location>
</feature>
<feature type="region of interest" description="Disordered" evidence="1">
    <location>
        <begin position="105"/>
        <end position="295"/>
    </location>
</feature>
<dbReference type="eggNOG" id="KOG2806">
    <property type="taxonomic scope" value="Eukaryota"/>
</dbReference>
<feature type="compositionally biased region" description="Low complexity" evidence="1">
    <location>
        <begin position="339"/>
        <end position="360"/>
    </location>
</feature>
<dbReference type="Proteomes" id="UP000007755">
    <property type="component" value="Unassembled WGS sequence"/>
</dbReference>
<gene>
    <name evidence="2" type="ORF">G5I_06314</name>
</gene>
<dbReference type="InParanoid" id="F4WKP4"/>
<name>F4WKP4_ACREC</name>
<sequence length="1463" mass="164199">MTTTTTRPLVYKTLTRNRPSTTTTTTTTSKPSEPERVDSEDEEDPKVIKELIDLIKKAGGIEELEKQLLFQEKNSDTKSGSESITPATISRSLYERVLNRQTNKIGNHRPVLSSSETSYVNGPGRAQFEGLDDIPEVKSLRRSQKPQYVTIERSKSITKESSSENEDINENEEDNTDVASFEGKSISNPLEDILSTQRVTPSYVNIRRTRPSTTTSKIENDVEEKEIEIEEEKSTRRRRPIVSSKQHDNEASSETSKPFRNRDSGFRKSEKREDKSTNQSADKDNDSSTTKTRYSNIQRFRSTTLKTSEGTLSSIIPLSEISETTSPTRLEEYPEVSKKTVSTTASLSTTPATTTSTSTEVITTISVEPPENPSNVSSRTDIDSTTDSMKLVEDSATEILFTTLPAISSSSSQSTTTTTTTTLASRSTIAAVSQPRPFGFTRRRSGSLEATTTATTPLSKFKVSITPRNSTRPSNPVLGRVRLRTKPVKRVTEEELVDQVDIPRAETSTSRSKDLNRLRGRGSNRYTPPTSRSKTQDVSANSVPGLRYRERGRTTASTTVGTVTTDDVKRRYRRPSRVNNPETIKANELDDSPIVRITQGDSRKNPLYQSRSDEENNKITNIRVFRKPTVNRELYDRTKYTRKRNNVEESLQKVNDDLNQKHIASMTVKAFRTGTSAEADRIEGNDLLNGVDQSTAKNDSVVESNTIQPIYDLKPITQIDVTTISSNKVDASNQSKDTVTTTTTRIETHQFNPDLVTIVSTERAFDVAEKTSGTPRKRKVFLRKRPISSSTVVNIIETDEEETSQGPRRRKVIKRKRPLQNTSTSIEVPLEEEEEDSSLLLKSTTPMGSDKDVEKSTVSINQTEVTLISQNTEESTIVTDLTGLTREMEDSTLTVTETTLSTDYNPDGFTKVTLETPAIETTTISGEEVTDIFSTATISTINTDADEIQRSTIEMDTEVTTIESTLATGTTYNTESMFLEDALIPSTEAENLSTTRVQTTTLSTSDSDSATTRTQATTTPFTTESDSFSATRPSSDSRYARKKFIRKNLVSSSGNSTNQYVPALSLTENSSLEILSKRKNHLFIGRHPVSSSTVNILYDDLKYKEEKEGEEKENTSRSRDLARQNIVKGTILRNKSVSTNGFSDDTAEFWKHYTTTSLRDQINYSSAYIEDVEDRKVGRTEFTENNTYRLTPIVTRGPEIRPRYKVPIILKRPFDPEEALSPRRYPPLDSAPEESEETPETRDARLRQSGFRQPRMRYKLLNRNNVKIEEKTTQPSPDSTSTWQYFRTRSYPKRTSTSTEAAVTETLIPMKKFDYVADAFHRKQQSLRTTTPRSNDFFDSQNLIDPYYTTVKPSVTRLVTSVTESGTTERQKILIKTKYSSLTSTTRIPADQFPPTTPLSTLTGVNDDPANEVRHGVERSTLPIEGEFNYRYNDRFTTESYESSTIEIESVFSNLIAGKSSAK</sequence>
<feature type="region of interest" description="Disordered" evidence="1">
    <location>
        <begin position="502"/>
        <end position="545"/>
    </location>
</feature>
<feature type="compositionally biased region" description="Polar residues" evidence="1">
    <location>
        <begin position="194"/>
        <end position="203"/>
    </location>
</feature>
<keyword evidence="3" id="KW-1185">Reference proteome</keyword>
<feature type="region of interest" description="Disordered" evidence="1">
    <location>
        <begin position="989"/>
        <end position="1034"/>
    </location>
</feature>
<feature type="compositionally biased region" description="Basic residues" evidence="1">
    <location>
        <begin position="807"/>
        <end position="818"/>
    </location>
</feature>
<feature type="compositionally biased region" description="Basic and acidic residues" evidence="1">
    <location>
        <begin position="260"/>
        <end position="286"/>
    </location>
</feature>
<evidence type="ECO:0000313" key="2">
    <source>
        <dbReference type="EMBL" id="EGI65136.1"/>
    </source>
</evidence>